<proteinExistence type="predicted"/>
<dbReference type="EMBL" id="CP040916">
    <property type="protein sequence ID" value="QDQ11909.1"/>
    <property type="molecule type" value="Genomic_DNA"/>
</dbReference>
<dbReference type="AlphaFoldDB" id="A0A516R8B8"/>
<evidence type="ECO:0000313" key="2">
    <source>
        <dbReference type="Proteomes" id="UP000316806"/>
    </source>
</evidence>
<accession>A0A516R8B8</accession>
<organism evidence="1 2">
    <name type="scientific">Streptomyces spectabilis</name>
    <dbReference type="NCBI Taxonomy" id="68270"/>
    <lineage>
        <taxon>Bacteria</taxon>
        <taxon>Bacillati</taxon>
        <taxon>Actinomycetota</taxon>
        <taxon>Actinomycetes</taxon>
        <taxon>Kitasatosporales</taxon>
        <taxon>Streptomycetaceae</taxon>
        <taxon>Streptomyces</taxon>
    </lineage>
</organism>
<gene>
    <name evidence="1" type="ORF">FH965_16135</name>
</gene>
<name>A0A516R8B8_STRST</name>
<protein>
    <submittedName>
        <fullName evidence="1">Uncharacterized protein</fullName>
    </submittedName>
</protein>
<reference evidence="1 2" key="1">
    <citation type="journal article" date="2019" name="J. Ind. Microbiol. Biotechnol.">
        <title>The complete genomic sequence of Streptomyces spectabilis NRRL-2792 and identification of secondary metabolite biosynthetic gene clusters.</title>
        <authorList>
            <person name="Sinha A."/>
            <person name="Phillips-Salemka S."/>
            <person name="Niraula T.A."/>
            <person name="Short K.A."/>
            <person name="Niraula N.P."/>
        </authorList>
    </citation>
    <scope>NUCLEOTIDE SEQUENCE [LARGE SCALE GENOMIC DNA]</scope>
    <source>
        <strain evidence="1 2">NRRL 2792</strain>
    </source>
</reference>
<sequence>MLSGLSAFRRFRLYQIFSASRSVPIFIGAFQVSAFAFPFPADPTLSEVLSRSDRLRIPIHRVRLLG</sequence>
<dbReference type="Proteomes" id="UP000316806">
    <property type="component" value="Chromosome"/>
</dbReference>
<evidence type="ECO:0000313" key="1">
    <source>
        <dbReference type="EMBL" id="QDQ11909.1"/>
    </source>
</evidence>